<evidence type="ECO:0000256" key="2">
    <source>
        <dbReference type="SAM" id="MobiDB-lite"/>
    </source>
</evidence>
<feature type="region of interest" description="Disordered" evidence="2">
    <location>
        <begin position="1"/>
        <end position="49"/>
    </location>
</feature>
<keyword evidence="4" id="KW-1185">Reference proteome</keyword>
<dbReference type="AlphaFoldDB" id="A0AAD1RDE3"/>
<gene>
    <name evidence="3" type="ORF">PECUL_23A014332</name>
</gene>
<dbReference type="EMBL" id="OW240913">
    <property type="protein sequence ID" value="CAH2249598.1"/>
    <property type="molecule type" value="Genomic_DNA"/>
</dbReference>
<name>A0AAD1RDE3_PELCU</name>
<organism evidence="3 4">
    <name type="scientific">Pelobates cultripes</name>
    <name type="common">Western spadefoot toad</name>
    <dbReference type="NCBI Taxonomy" id="61616"/>
    <lineage>
        <taxon>Eukaryota</taxon>
        <taxon>Metazoa</taxon>
        <taxon>Chordata</taxon>
        <taxon>Craniata</taxon>
        <taxon>Vertebrata</taxon>
        <taxon>Euteleostomi</taxon>
        <taxon>Amphibia</taxon>
        <taxon>Batrachia</taxon>
        <taxon>Anura</taxon>
        <taxon>Pelobatoidea</taxon>
        <taxon>Pelobatidae</taxon>
        <taxon>Pelobates</taxon>
    </lineage>
</organism>
<feature type="coiled-coil region" evidence="1">
    <location>
        <begin position="78"/>
        <end position="147"/>
    </location>
</feature>
<evidence type="ECO:0000256" key="1">
    <source>
        <dbReference type="SAM" id="Coils"/>
    </source>
</evidence>
<evidence type="ECO:0000313" key="3">
    <source>
        <dbReference type="EMBL" id="CAH2249598.1"/>
    </source>
</evidence>
<accession>A0AAD1RDE3</accession>
<proteinExistence type="predicted"/>
<dbReference type="Proteomes" id="UP001295444">
    <property type="component" value="Chromosome 02"/>
</dbReference>
<reference evidence="3" key="1">
    <citation type="submission" date="2022-03" db="EMBL/GenBank/DDBJ databases">
        <authorList>
            <person name="Alioto T."/>
            <person name="Alioto T."/>
            <person name="Gomez Garrido J."/>
        </authorList>
    </citation>
    <scope>NUCLEOTIDE SEQUENCE</scope>
</reference>
<protein>
    <submittedName>
        <fullName evidence="3">Uncharacterized protein</fullName>
    </submittedName>
</protein>
<dbReference type="PANTHER" id="PTHR11505">
    <property type="entry name" value="L1 TRANSPOSABLE ELEMENT-RELATED"/>
    <property type="match status" value="1"/>
</dbReference>
<dbReference type="InterPro" id="IPR004244">
    <property type="entry name" value="Transposase_22"/>
</dbReference>
<sequence>MSQQPGPMDEYLSTPQCIAGTRGPDKMAPGSPGTQSRSSSTQDSPRRDALTQMSAELAAISANMFSRQDKKELVAELRAAIREEVAAVRRDLSALEHRVGDLEVQQLQSEQSQRATDLATTRQGNLLLELRRQVEDLENRGRRNNIRVRGLPESEGETPREVLEGLFTQLLGEEAPPDFGLERAHRALRPPRRDGLPRDLVCCFQSFQLKESIMRAARALRTITYMDSQRASLRPPSLTGSLITRRPGPRALQFQRITCRMVPCGAPRRTGAGPTPRKSRKSVSTRERAPGGVLARTGGPETPTSYPAGKICTPRELSTWVGDGKGGAAKWKHRRELATTTSHGLSWGRAGSGRAPNLLELLTACQDLVWGRGLRGGGAGLLRGYSLELGSHGGTRREEAGGTPVTPPRARGPKGLRPDPCRAERGREGGRPGTWGRTKELVHRPKQGTGTNKHYLQVAPLKSKKGQKARVSSERGETDNLAGGEGVGRRIWTRGG</sequence>
<evidence type="ECO:0000313" key="4">
    <source>
        <dbReference type="Proteomes" id="UP001295444"/>
    </source>
</evidence>
<keyword evidence="1" id="KW-0175">Coiled coil</keyword>
<feature type="compositionally biased region" description="Polar residues" evidence="2">
    <location>
        <begin position="32"/>
        <end position="43"/>
    </location>
</feature>
<feature type="compositionally biased region" description="Basic and acidic residues" evidence="2">
    <location>
        <begin position="416"/>
        <end position="430"/>
    </location>
</feature>
<feature type="region of interest" description="Disordered" evidence="2">
    <location>
        <begin position="390"/>
        <end position="496"/>
    </location>
</feature>
<feature type="region of interest" description="Disordered" evidence="2">
    <location>
        <begin position="264"/>
        <end position="310"/>
    </location>
</feature>
<dbReference type="Gene3D" id="3.30.70.1820">
    <property type="entry name" value="L1 transposable element, RRM domain"/>
    <property type="match status" value="1"/>
</dbReference>